<keyword evidence="2" id="KW-1185">Reference proteome</keyword>
<gene>
    <name evidence="1" type="ORF">U0070_011546</name>
</gene>
<evidence type="ECO:0000313" key="1">
    <source>
        <dbReference type="EMBL" id="KAK7799161.1"/>
    </source>
</evidence>
<dbReference type="AlphaFoldDB" id="A0AAW0HCD5"/>
<reference evidence="1 2" key="1">
    <citation type="journal article" date="2023" name="bioRxiv">
        <title>Conserved and derived expression patterns and positive selection on dental genes reveal complex evolutionary context of ever-growing rodent molars.</title>
        <authorList>
            <person name="Calamari Z.T."/>
            <person name="Song A."/>
            <person name="Cohen E."/>
            <person name="Akter M."/>
            <person name="Roy R.D."/>
            <person name="Hallikas O."/>
            <person name="Christensen M.M."/>
            <person name="Li P."/>
            <person name="Marangoni P."/>
            <person name="Jernvall J."/>
            <person name="Klein O.D."/>
        </authorList>
    </citation>
    <scope>NUCLEOTIDE SEQUENCE [LARGE SCALE GENOMIC DNA]</scope>
    <source>
        <strain evidence="1">V071</strain>
    </source>
</reference>
<organism evidence="1 2">
    <name type="scientific">Myodes glareolus</name>
    <name type="common">Bank vole</name>
    <name type="synonym">Clethrionomys glareolus</name>
    <dbReference type="NCBI Taxonomy" id="447135"/>
    <lineage>
        <taxon>Eukaryota</taxon>
        <taxon>Metazoa</taxon>
        <taxon>Chordata</taxon>
        <taxon>Craniata</taxon>
        <taxon>Vertebrata</taxon>
        <taxon>Euteleostomi</taxon>
        <taxon>Mammalia</taxon>
        <taxon>Eutheria</taxon>
        <taxon>Euarchontoglires</taxon>
        <taxon>Glires</taxon>
        <taxon>Rodentia</taxon>
        <taxon>Myomorpha</taxon>
        <taxon>Muroidea</taxon>
        <taxon>Cricetidae</taxon>
        <taxon>Arvicolinae</taxon>
        <taxon>Myodes</taxon>
    </lineage>
</organism>
<sequence length="93" mass="10328">MQCVERGVGFPWVSIYSPDCRELAILLPRPPERSYTTLALKQRTKSRLTSLATSLAKQCQLHPGNSSFCDPDMSTKDDETNVIGCALVWSGPR</sequence>
<evidence type="ECO:0000313" key="2">
    <source>
        <dbReference type="Proteomes" id="UP001488838"/>
    </source>
</evidence>
<dbReference type="EMBL" id="JBBHLL010000635">
    <property type="protein sequence ID" value="KAK7799161.1"/>
    <property type="molecule type" value="Genomic_DNA"/>
</dbReference>
<protein>
    <submittedName>
        <fullName evidence="1">Uncharacterized protein</fullName>
    </submittedName>
</protein>
<name>A0AAW0HCD5_MYOGA</name>
<proteinExistence type="predicted"/>
<accession>A0AAW0HCD5</accession>
<comment type="caution">
    <text evidence="1">The sequence shown here is derived from an EMBL/GenBank/DDBJ whole genome shotgun (WGS) entry which is preliminary data.</text>
</comment>
<dbReference type="Proteomes" id="UP001488838">
    <property type="component" value="Unassembled WGS sequence"/>
</dbReference>